<dbReference type="Proteomes" id="UP000275267">
    <property type="component" value="Unassembled WGS sequence"/>
</dbReference>
<protein>
    <recommendedName>
        <fullName evidence="9">Dof zinc finger protein</fullName>
    </recommendedName>
</protein>
<evidence type="ECO:0000256" key="5">
    <source>
        <dbReference type="ARBA" id="ARBA00023125"/>
    </source>
</evidence>
<dbReference type="InterPro" id="IPR003851">
    <property type="entry name" value="Znf_Dof"/>
</dbReference>
<dbReference type="GO" id="GO:0003677">
    <property type="term" value="F:DNA binding"/>
    <property type="evidence" value="ECO:0007669"/>
    <property type="project" value="UniProtKB-UniRule"/>
</dbReference>
<dbReference type="GO" id="GO:0003700">
    <property type="term" value="F:DNA-binding transcription factor activity"/>
    <property type="evidence" value="ECO:0007669"/>
    <property type="project" value="UniProtKB-UniRule"/>
</dbReference>
<dbReference type="AlphaFoldDB" id="A0A3L6RB06"/>
<keyword evidence="5 8" id="KW-0238">DNA-binding</keyword>
<dbReference type="PROSITE" id="PS01361">
    <property type="entry name" value="ZF_DOF_1"/>
    <property type="match status" value="1"/>
</dbReference>
<feature type="compositionally biased region" description="Low complexity" evidence="10">
    <location>
        <begin position="287"/>
        <end position="297"/>
    </location>
</feature>
<keyword evidence="2 8" id="KW-0863">Zinc-finger</keyword>
<reference evidence="13" key="1">
    <citation type="journal article" date="2019" name="Nat. Commun.">
        <title>The genome of broomcorn millet.</title>
        <authorList>
            <person name="Zou C."/>
            <person name="Miki D."/>
            <person name="Li D."/>
            <person name="Tang Q."/>
            <person name="Xiao L."/>
            <person name="Rajput S."/>
            <person name="Deng P."/>
            <person name="Jia W."/>
            <person name="Huang R."/>
            <person name="Zhang M."/>
            <person name="Sun Y."/>
            <person name="Hu J."/>
            <person name="Fu X."/>
            <person name="Schnable P.S."/>
            <person name="Li F."/>
            <person name="Zhang H."/>
            <person name="Feng B."/>
            <person name="Zhu X."/>
            <person name="Liu R."/>
            <person name="Schnable J.C."/>
            <person name="Zhu J.-K."/>
            <person name="Zhang H."/>
        </authorList>
    </citation>
    <scope>NUCLEOTIDE SEQUENCE [LARGE SCALE GENOMIC DNA]</scope>
</reference>
<comment type="function">
    <text evidence="9">Transcription factor that binds specifically to a 5'-AA[AG]G-3' consensus core sequence.</text>
</comment>
<keyword evidence="13" id="KW-1185">Reference proteome</keyword>
<keyword evidence="3 9" id="KW-0862">Zinc</keyword>
<proteinExistence type="predicted"/>
<evidence type="ECO:0000256" key="10">
    <source>
        <dbReference type="SAM" id="MobiDB-lite"/>
    </source>
</evidence>
<feature type="region of interest" description="Disordered" evidence="10">
    <location>
        <begin position="287"/>
        <end position="310"/>
    </location>
</feature>
<keyword evidence="7 8" id="KW-0539">Nucleus</keyword>
<keyword evidence="1 9" id="KW-0479">Metal-binding</keyword>
<dbReference type="Pfam" id="PF02701">
    <property type="entry name" value="Zn_ribbon_Dof"/>
    <property type="match status" value="1"/>
</dbReference>
<evidence type="ECO:0000313" key="13">
    <source>
        <dbReference type="Proteomes" id="UP000275267"/>
    </source>
</evidence>
<comment type="subcellular location">
    <subcellularLocation>
        <location evidence="8 9">Nucleus</location>
    </subcellularLocation>
</comment>
<evidence type="ECO:0000256" key="8">
    <source>
        <dbReference type="PROSITE-ProRule" id="PRU00071"/>
    </source>
</evidence>
<dbReference type="PROSITE" id="PS50884">
    <property type="entry name" value="ZF_DOF_2"/>
    <property type="match status" value="1"/>
</dbReference>
<evidence type="ECO:0000256" key="9">
    <source>
        <dbReference type="RuleBase" id="RU369094"/>
    </source>
</evidence>
<evidence type="ECO:0000313" key="12">
    <source>
        <dbReference type="EMBL" id="RLM99440.1"/>
    </source>
</evidence>
<feature type="domain" description="Dof-type" evidence="11">
    <location>
        <begin position="135"/>
        <end position="189"/>
    </location>
</feature>
<accession>A0A3L6RB06</accession>
<sequence>MHVRDPQPQQASSVVAITTGFAVASTSISPCTCTTTNRRKKGRKPTRPAAPLPHIYIHRPIILWQMKLSSSSRLAESSEILLLPPHQQRRSGIVVTRMLSSHCDNGALMPYAAAGRRAAALLDHRRYRPNVEVAPSCPRCDSPNTKFCYYNNYSLSQPRYFCKGCRRYWTKGGSLRNVPVGGGCRKNRRGKPVRPMPVAGAVAAGSAGGAAAAFAHWSSFPCTLRPDLLLEGMVGSPAGGLCQPMDATDRPAVVQGSTIDLALLYAKFLNHQPAAVEQCAILQESLDTSSGSSSDMSPNIPPPDHHPFARQDGFVELSAPASADPRAAAQQCPHARTEVLGELISFSVDQSCFDSFGLPTDDGDLILPSTWHPEAKYEPFDPLPEDAAMSLQGGSSSGDDLWSSALACQGLEAALCRP</sequence>
<organism evidence="12 13">
    <name type="scientific">Panicum miliaceum</name>
    <name type="common">Proso millet</name>
    <name type="synonym">Broomcorn millet</name>
    <dbReference type="NCBI Taxonomy" id="4540"/>
    <lineage>
        <taxon>Eukaryota</taxon>
        <taxon>Viridiplantae</taxon>
        <taxon>Streptophyta</taxon>
        <taxon>Embryophyta</taxon>
        <taxon>Tracheophyta</taxon>
        <taxon>Spermatophyta</taxon>
        <taxon>Magnoliopsida</taxon>
        <taxon>Liliopsida</taxon>
        <taxon>Poales</taxon>
        <taxon>Poaceae</taxon>
        <taxon>PACMAD clade</taxon>
        <taxon>Panicoideae</taxon>
        <taxon>Panicodae</taxon>
        <taxon>Paniceae</taxon>
        <taxon>Panicinae</taxon>
        <taxon>Panicum</taxon>
        <taxon>Panicum sect. Panicum</taxon>
    </lineage>
</organism>
<dbReference type="GO" id="GO:0008270">
    <property type="term" value="F:zinc ion binding"/>
    <property type="evidence" value="ECO:0007669"/>
    <property type="project" value="UniProtKB-KW"/>
</dbReference>
<dbReference type="STRING" id="4540.A0A3L6RB06"/>
<comment type="caution">
    <text evidence="12">The sequence shown here is derived from an EMBL/GenBank/DDBJ whole genome shotgun (WGS) entry which is preliminary data.</text>
</comment>
<evidence type="ECO:0000256" key="3">
    <source>
        <dbReference type="ARBA" id="ARBA00022833"/>
    </source>
</evidence>
<dbReference type="GO" id="GO:0005634">
    <property type="term" value="C:nucleus"/>
    <property type="evidence" value="ECO:0007669"/>
    <property type="project" value="UniProtKB-SubCell"/>
</dbReference>
<evidence type="ECO:0000256" key="7">
    <source>
        <dbReference type="ARBA" id="ARBA00023242"/>
    </source>
</evidence>
<keyword evidence="4 9" id="KW-0805">Transcription regulation</keyword>
<dbReference type="EMBL" id="PQIB02000009">
    <property type="protein sequence ID" value="RLM99440.1"/>
    <property type="molecule type" value="Genomic_DNA"/>
</dbReference>
<evidence type="ECO:0000256" key="6">
    <source>
        <dbReference type="ARBA" id="ARBA00023163"/>
    </source>
</evidence>
<keyword evidence="6 9" id="KW-0804">Transcription</keyword>
<dbReference type="PANTHER" id="PTHR31992:SF365">
    <property type="entry name" value="DOF ZINC FINGER PROTEIN"/>
    <property type="match status" value="1"/>
</dbReference>
<dbReference type="OrthoDB" id="1927254at2759"/>
<dbReference type="InterPro" id="IPR045174">
    <property type="entry name" value="Dof"/>
</dbReference>
<evidence type="ECO:0000256" key="2">
    <source>
        <dbReference type="ARBA" id="ARBA00022771"/>
    </source>
</evidence>
<name>A0A3L6RB06_PANMI</name>
<evidence type="ECO:0000259" key="11">
    <source>
        <dbReference type="PROSITE" id="PS50884"/>
    </source>
</evidence>
<dbReference type="PANTHER" id="PTHR31992">
    <property type="entry name" value="DOF ZINC FINGER PROTEIN DOF1.4-RELATED"/>
    <property type="match status" value="1"/>
</dbReference>
<evidence type="ECO:0000256" key="4">
    <source>
        <dbReference type="ARBA" id="ARBA00023015"/>
    </source>
</evidence>
<gene>
    <name evidence="12" type="ORF">C2845_PM06G20340</name>
</gene>
<evidence type="ECO:0000256" key="1">
    <source>
        <dbReference type="ARBA" id="ARBA00022723"/>
    </source>
</evidence>